<keyword evidence="12" id="KW-0234">DNA repair</keyword>
<dbReference type="PATRIC" id="fig|83560.10.peg.388"/>
<dbReference type="Gene3D" id="1.10.340.30">
    <property type="entry name" value="Hypothetical protein, domain 2"/>
    <property type="match status" value="1"/>
</dbReference>
<dbReference type="GO" id="GO:0046872">
    <property type="term" value="F:metal ion binding"/>
    <property type="evidence" value="ECO:0007669"/>
    <property type="project" value="UniProtKB-UniRule"/>
</dbReference>
<comment type="cofactor">
    <cofactor evidence="14">
        <name>[4Fe-4S] cluster</name>
        <dbReference type="ChEBI" id="CHEBI:49883"/>
    </cofactor>
    <text evidence="14">Binds 1 [4Fe-4S] cluster.</text>
</comment>
<evidence type="ECO:0000256" key="14">
    <source>
        <dbReference type="RuleBase" id="RU365096"/>
    </source>
</evidence>
<dbReference type="Pfam" id="PF00730">
    <property type="entry name" value="HhH-GPD"/>
    <property type="match status" value="1"/>
</dbReference>
<evidence type="ECO:0000256" key="6">
    <source>
        <dbReference type="ARBA" id="ARBA00022485"/>
    </source>
</evidence>
<accession>A0A069ZRZ5</accession>
<evidence type="ECO:0000259" key="15">
    <source>
        <dbReference type="SMART" id="SM00478"/>
    </source>
</evidence>
<dbReference type="Gene3D" id="3.90.79.10">
    <property type="entry name" value="Nucleoside Triphosphate Pyrophosphohydrolase"/>
    <property type="match status" value="1"/>
</dbReference>
<dbReference type="GO" id="GO:0051539">
    <property type="term" value="F:4 iron, 4 sulfur cluster binding"/>
    <property type="evidence" value="ECO:0007669"/>
    <property type="project" value="UniProtKB-UniRule"/>
</dbReference>
<dbReference type="EC" id="3.2.2.31" evidence="4 14"/>
<evidence type="ECO:0000256" key="13">
    <source>
        <dbReference type="ARBA" id="ARBA00023295"/>
    </source>
</evidence>
<evidence type="ECO:0000256" key="1">
    <source>
        <dbReference type="ARBA" id="ARBA00000843"/>
    </source>
</evidence>
<dbReference type="GO" id="GO:0032357">
    <property type="term" value="F:oxidized purine DNA binding"/>
    <property type="evidence" value="ECO:0007669"/>
    <property type="project" value="TreeGrafter"/>
</dbReference>
<dbReference type="InterPro" id="IPR000445">
    <property type="entry name" value="HhH_motif"/>
</dbReference>
<dbReference type="InterPro" id="IPR044298">
    <property type="entry name" value="MIG/MutY"/>
</dbReference>
<keyword evidence="6" id="KW-0004">4Fe-4S</keyword>
<evidence type="ECO:0000256" key="9">
    <source>
        <dbReference type="ARBA" id="ARBA00022801"/>
    </source>
</evidence>
<dbReference type="Pfam" id="PF14815">
    <property type="entry name" value="NUDIX_4"/>
    <property type="match status" value="1"/>
</dbReference>
<dbReference type="InterPro" id="IPR015797">
    <property type="entry name" value="NUDIX_hydrolase-like_dom_sf"/>
</dbReference>
<keyword evidence="10 14" id="KW-0408">Iron</keyword>
<dbReference type="GO" id="GO:0000701">
    <property type="term" value="F:purine-specific mismatch base pair DNA N-glycosylase activity"/>
    <property type="evidence" value="ECO:0007669"/>
    <property type="project" value="UniProtKB-EC"/>
</dbReference>
<dbReference type="InterPro" id="IPR003265">
    <property type="entry name" value="HhH-GPD_domain"/>
</dbReference>
<dbReference type="FunFam" id="1.10.340.30:FF:000002">
    <property type="entry name" value="Adenine DNA glycosylase"/>
    <property type="match status" value="1"/>
</dbReference>
<dbReference type="GO" id="GO:0034039">
    <property type="term" value="F:8-oxo-7,8-dihydroguanine DNA N-glycosylase activity"/>
    <property type="evidence" value="ECO:0007669"/>
    <property type="project" value="TreeGrafter"/>
</dbReference>
<dbReference type="SUPFAM" id="SSF48150">
    <property type="entry name" value="DNA-glycosylase"/>
    <property type="match status" value="1"/>
</dbReference>
<evidence type="ECO:0000256" key="12">
    <source>
        <dbReference type="ARBA" id="ARBA00023204"/>
    </source>
</evidence>
<evidence type="ECO:0000313" key="16">
    <source>
        <dbReference type="EMBL" id="AJR10461.1"/>
    </source>
</evidence>
<dbReference type="CDD" id="cd03431">
    <property type="entry name" value="NUDIX_DNA_Glycosylase_C-MutY"/>
    <property type="match status" value="1"/>
</dbReference>
<keyword evidence="8 14" id="KW-0227">DNA damage</keyword>
<dbReference type="GO" id="GO:0035485">
    <property type="term" value="F:adenine/guanine mispair binding"/>
    <property type="evidence" value="ECO:0007669"/>
    <property type="project" value="TreeGrafter"/>
</dbReference>
<dbReference type="PANTHER" id="PTHR42944">
    <property type="entry name" value="ADENINE DNA GLYCOSYLASE"/>
    <property type="match status" value="1"/>
</dbReference>
<dbReference type="InterPro" id="IPR029119">
    <property type="entry name" value="MutY_C"/>
</dbReference>
<gene>
    <name evidence="16" type="ORF">BD36_02025</name>
</gene>
<evidence type="ECO:0000256" key="3">
    <source>
        <dbReference type="ARBA" id="ARBA00008343"/>
    </source>
</evidence>
<evidence type="ECO:0000256" key="10">
    <source>
        <dbReference type="ARBA" id="ARBA00023004"/>
    </source>
</evidence>
<dbReference type="SMART" id="SM00478">
    <property type="entry name" value="ENDO3c"/>
    <property type="match status" value="1"/>
</dbReference>
<protein>
    <recommendedName>
        <fullName evidence="5 14">Adenine DNA glycosylase</fullName>
        <ecNumber evidence="4 14">3.2.2.31</ecNumber>
    </recommendedName>
</protein>
<dbReference type="SUPFAM" id="SSF55811">
    <property type="entry name" value="Nudix"/>
    <property type="match status" value="1"/>
</dbReference>
<dbReference type="Proteomes" id="UP000260363">
    <property type="component" value="Chromosome"/>
</dbReference>
<dbReference type="KEGG" id="cmg:NC81_01900"/>
<keyword evidence="7" id="KW-0479">Metal-binding</keyword>
<evidence type="ECO:0000256" key="7">
    <source>
        <dbReference type="ARBA" id="ARBA00022723"/>
    </source>
</evidence>
<dbReference type="Pfam" id="PF00633">
    <property type="entry name" value="HHH"/>
    <property type="match status" value="1"/>
</dbReference>
<dbReference type="InterPro" id="IPR023170">
    <property type="entry name" value="HhH_base_excis_C"/>
</dbReference>
<keyword evidence="11" id="KW-0411">Iron-sulfur</keyword>
<proteinExistence type="inferred from homology"/>
<sequence>MIRTAFSQDNDRFPLEAFRLWFLECKRSFPWRESPTPYRVWVSEVMLQQTRAEVVVPYFLRWMERFPSIQDLAHAEESEVVRLWEGLGYYSRARNLLSGARVITELFQGEIPQDPLLLNSIKGIGPYTANAILAFAFKQKKAAVDGNVLRVMSRLFAINQSIDRIKTRQEITELCETLLPDYEPEVIAEAFIELGARICNRKPVCEQCPLRSFCKAYQEGTVLQYPVKNSRSAITPLFRAVVIIVSKDRVLMTKREDHEIMAGLYEFPYYQLSQEDCCDVEKITDLVRQDFGDSIRFVGGLPSQKQIFTRYRVSLFPYIFHIKTLSSEQNSYTLVELKNLPSSSGHRRIKEDFLSEYCKFPEKMAGYSGDQ</sequence>
<organism evidence="16 17">
    <name type="scientific">Chlamydia muridarum</name>
    <dbReference type="NCBI Taxonomy" id="83560"/>
    <lineage>
        <taxon>Bacteria</taxon>
        <taxon>Pseudomonadati</taxon>
        <taxon>Chlamydiota</taxon>
        <taxon>Chlamydiia</taxon>
        <taxon>Chlamydiales</taxon>
        <taxon>Chlamydiaceae</taxon>
        <taxon>Chlamydia/Chlamydophila group</taxon>
        <taxon>Chlamydia</taxon>
    </lineage>
</organism>
<dbReference type="KEGG" id="cmx:DNC_01905"/>
<dbReference type="GeneID" id="1245735"/>
<evidence type="ECO:0000256" key="8">
    <source>
        <dbReference type="ARBA" id="ARBA00022763"/>
    </source>
</evidence>
<dbReference type="CDD" id="cd00056">
    <property type="entry name" value="ENDO3c"/>
    <property type="match status" value="1"/>
</dbReference>
<evidence type="ECO:0000256" key="5">
    <source>
        <dbReference type="ARBA" id="ARBA00022023"/>
    </source>
</evidence>
<comment type="similarity">
    <text evidence="3 14">Belongs to the Nth/MutY family.</text>
</comment>
<evidence type="ECO:0000256" key="11">
    <source>
        <dbReference type="ARBA" id="ARBA00023014"/>
    </source>
</evidence>
<comment type="function">
    <text evidence="2">Adenine glycosylase active on G-A mispairs. MutY also corrects error-prone DNA synthesis past GO lesions which are due to the oxidatively damaged form of guanine: 7,8-dihydro-8-oxoguanine (8-oxo-dGTP).</text>
</comment>
<reference evidence="16 17" key="1">
    <citation type="submission" date="2014-02" db="EMBL/GenBank/DDBJ databases">
        <authorList>
            <person name="Chen C."/>
            <person name="Conrad T.A."/>
            <person name="Zhou Z."/>
            <person name="Lai Z."/>
            <person name="Zhong G."/>
        </authorList>
    </citation>
    <scope>NUCLEOTIDE SEQUENCE [LARGE SCALE GENOMIC DNA]</scope>
    <source>
        <strain evidence="16 17">Nigg3-28</strain>
    </source>
</reference>
<keyword evidence="13 14" id="KW-0326">Glycosidase</keyword>
<dbReference type="SMART" id="SM00525">
    <property type="entry name" value="FES"/>
    <property type="match status" value="1"/>
</dbReference>
<dbReference type="PANTHER" id="PTHR42944:SF1">
    <property type="entry name" value="ADENINE DNA GLYCOSYLASE"/>
    <property type="match status" value="1"/>
</dbReference>
<dbReference type="KEGG" id="cmm:NC80_01885"/>
<dbReference type="Gene3D" id="1.10.1670.10">
    <property type="entry name" value="Helix-hairpin-Helix base-excision DNA repair enzymes (C-terminal)"/>
    <property type="match status" value="1"/>
</dbReference>
<evidence type="ECO:0000256" key="4">
    <source>
        <dbReference type="ARBA" id="ARBA00012045"/>
    </source>
</evidence>
<dbReference type="GO" id="GO:0006298">
    <property type="term" value="P:mismatch repair"/>
    <property type="evidence" value="ECO:0007669"/>
    <property type="project" value="TreeGrafter"/>
</dbReference>
<dbReference type="OMA" id="EADWLWY"/>
<dbReference type="InterPro" id="IPR011257">
    <property type="entry name" value="DNA_glycosylase"/>
</dbReference>
<dbReference type="NCBIfam" id="TIGR01084">
    <property type="entry name" value="mutY"/>
    <property type="match status" value="1"/>
</dbReference>
<feature type="domain" description="HhH-GPD" evidence="15">
    <location>
        <begin position="46"/>
        <end position="197"/>
    </location>
</feature>
<evidence type="ECO:0000256" key="2">
    <source>
        <dbReference type="ARBA" id="ARBA00002933"/>
    </source>
</evidence>
<dbReference type="GO" id="GO:0006284">
    <property type="term" value="P:base-excision repair"/>
    <property type="evidence" value="ECO:0007669"/>
    <property type="project" value="UniProtKB-UniRule"/>
</dbReference>
<dbReference type="InterPro" id="IPR005760">
    <property type="entry name" value="A/G_AdeGlyc_MutY"/>
</dbReference>
<comment type="catalytic activity">
    <reaction evidence="1 14">
        <text>Hydrolyzes free adenine bases from 7,8-dihydro-8-oxoguanine:adenine mismatched double-stranded DNA, leaving an apurinic site.</text>
        <dbReference type="EC" id="3.2.2.31"/>
    </reaction>
</comment>
<dbReference type="InterPro" id="IPR003651">
    <property type="entry name" value="Endonuclease3_FeS-loop_motif"/>
</dbReference>
<dbReference type="RefSeq" id="WP_010230300.1">
    <property type="nucleotide sequence ID" value="NZ_CP007217.1"/>
</dbReference>
<dbReference type="STRING" id="83560.NC80_01885"/>
<name>A0A069ZRZ5_CHLMR</name>
<keyword evidence="9" id="KW-0378">Hydrolase</keyword>
<dbReference type="AlphaFoldDB" id="A0A069ZRZ5"/>
<dbReference type="EMBL" id="CP007217">
    <property type="protein sequence ID" value="AJR10461.1"/>
    <property type="molecule type" value="Genomic_DNA"/>
</dbReference>
<evidence type="ECO:0000313" key="17">
    <source>
        <dbReference type="Proteomes" id="UP000260363"/>
    </source>
</evidence>